<reference evidence="3 4" key="1">
    <citation type="submission" date="2023-10" db="EMBL/GenBank/DDBJ databases">
        <authorList>
            <person name="Maclean D."/>
            <person name="Macfadyen A."/>
        </authorList>
    </citation>
    <scope>NUCLEOTIDE SEQUENCE [LARGE SCALE GENOMIC DNA]</scope>
</reference>
<keyword evidence="2" id="KW-1133">Transmembrane helix</keyword>
<keyword evidence="4" id="KW-1185">Reference proteome</keyword>
<evidence type="ECO:0000256" key="2">
    <source>
        <dbReference type="SAM" id="Phobius"/>
    </source>
</evidence>
<keyword evidence="2" id="KW-0472">Membrane</keyword>
<gene>
    <name evidence="3" type="ORF">CVIRNUC_004735</name>
</gene>
<feature type="compositionally biased region" description="Polar residues" evidence="1">
    <location>
        <begin position="101"/>
        <end position="115"/>
    </location>
</feature>
<comment type="caution">
    <text evidence="3">The sequence shown here is derived from an EMBL/GenBank/DDBJ whole genome shotgun (WGS) entry which is preliminary data.</text>
</comment>
<dbReference type="EMBL" id="CAUYUE010000005">
    <property type="protein sequence ID" value="CAK0779292.1"/>
    <property type="molecule type" value="Genomic_DNA"/>
</dbReference>
<feature type="compositionally biased region" description="Basic and acidic residues" evidence="1">
    <location>
        <begin position="88"/>
        <end position="100"/>
    </location>
</feature>
<dbReference type="Proteomes" id="UP001314263">
    <property type="component" value="Unassembled WGS sequence"/>
</dbReference>
<feature type="transmembrane region" description="Helical" evidence="2">
    <location>
        <begin position="146"/>
        <end position="170"/>
    </location>
</feature>
<proteinExistence type="predicted"/>
<evidence type="ECO:0000313" key="3">
    <source>
        <dbReference type="EMBL" id="CAK0779292.1"/>
    </source>
</evidence>
<evidence type="ECO:0008006" key="5">
    <source>
        <dbReference type="Google" id="ProtNLM"/>
    </source>
</evidence>
<sequence length="174" mass="18310">MGQKKKSSKKSSVQASTQAGSTQGTSQKSDAQDSAAQASSSPESPKTETAGDSPTMNGHDESATSSSTDYSPSKPLSTPKGLPSLNGKHQDSTAKAKADSRNSTPRQGTQAQSDSIKALEGTVTDLRGDLREEQSRREEAEAYMNLYKLTSWGLGFTTAACATLAIVSMVRCRN</sequence>
<evidence type="ECO:0000313" key="4">
    <source>
        <dbReference type="Proteomes" id="UP001314263"/>
    </source>
</evidence>
<feature type="compositionally biased region" description="Low complexity" evidence="1">
    <location>
        <begin position="26"/>
        <end position="44"/>
    </location>
</feature>
<feature type="compositionally biased region" description="Low complexity" evidence="1">
    <location>
        <begin position="63"/>
        <end position="77"/>
    </location>
</feature>
<protein>
    <recommendedName>
        <fullName evidence="5">Transmembrane protein</fullName>
    </recommendedName>
</protein>
<dbReference type="AlphaFoldDB" id="A0AAV1I5E4"/>
<name>A0AAV1I5E4_9CHLO</name>
<organism evidence="3 4">
    <name type="scientific">Coccomyxa viridis</name>
    <dbReference type="NCBI Taxonomy" id="1274662"/>
    <lineage>
        <taxon>Eukaryota</taxon>
        <taxon>Viridiplantae</taxon>
        <taxon>Chlorophyta</taxon>
        <taxon>core chlorophytes</taxon>
        <taxon>Trebouxiophyceae</taxon>
        <taxon>Trebouxiophyceae incertae sedis</taxon>
        <taxon>Coccomyxaceae</taxon>
        <taxon>Coccomyxa</taxon>
    </lineage>
</organism>
<feature type="compositionally biased region" description="Basic and acidic residues" evidence="1">
    <location>
        <begin position="126"/>
        <end position="136"/>
    </location>
</feature>
<feature type="compositionally biased region" description="Polar residues" evidence="1">
    <location>
        <begin position="13"/>
        <end position="25"/>
    </location>
</feature>
<feature type="region of interest" description="Disordered" evidence="1">
    <location>
        <begin position="1"/>
        <end position="136"/>
    </location>
</feature>
<evidence type="ECO:0000256" key="1">
    <source>
        <dbReference type="SAM" id="MobiDB-lite"/>
    </source>
</evidence>
<accession>A0AAV1I5E4</accession>
<keyword evidence="2" id="KW-0812">Transmembrane</keyword>